<dbReference type="GO" id="GO:0016740">
    <property type="term" value="F:transferase activity"/>
    <property type="evidence" value="ECO:0007669"/>
    <property type="project" value="UniProtKB-KW"/>
</dbReference>
<dbReference type="SUPFAM" id="SSF143631">
    <property type="entry name" value="ApbE-like"/>
    <property type="match status" value="1"/>
</dbReference>
<evidence type="ECO:0000256" key="2">
    <source>
        <dbReference type="ARBA" id="ARBA00008282"/>
    </source>
</evidence>
<name>A0ABP9EGV5_9GAMM</name>
<keyword evidence="5 12" id="KW-0285">Flavoprotein</keyword>
<dbReference type="RefSeq" id="WP_345333874.1">
    <property type="nucleotide sequence ID" value="NZ_BAABJZ010000012.1"/>
</dbReference>
<keyword evidence="7 12" id="KW-0479">Metal-binding</keyword>
<comment type="similarity">
    <text evidence="2 12">Belongs to the ApbE family.</text>
</comment>
<accession>A0ABP9EGV5</accession>
<evidence type="ECO:0000256" key="5">
    <source>
        <dbReference type="ARBA" id="ARBA00022630"/>
    </source>
</evidence>
<dbReference type="PANTHER" id="PTHR30040">
    <property type="entry name" value="THIAMINE BIOSYNTHESIS LIPOPROTEIN APBE"/>
    <property type="match status" value="1"/>
</dbReference>
<sequence>MSYPNVIKWLAPLGLALLLSGCGRAPVIESITGHTMGTTYHISWVAQPTSESTSQIQAAIDHRLEQVNDSMSNWRQESLISQFNRQPADTPLLVDADFMAVIRESVRLHALTQGTLDITVSPLVDLWGFGPDGRIETAPNDEAIAAARALTGLDHLQFEGLNLTKTLPGLTLNLSSVAKGYGVDVVAELLELRGLDNYLVEIGGELRVKGVKPDGARWRIAVEQPDSYGREIAQIIEPGDMAVATSGDYRIFFEENGERFSHIIDPRSGRPATSRVASATVLDPSAMTADGLAMAMIVLGAEASLALAEREDLAVMLIEKHANGDFEVRYSSAYQPYLMEK</sequence>
<dbReference type="EC" id="2.7.1.180" evidence="3 12"/>
<comment type="caution">
    <text evidence="13">The sequence shown here is derived from an EMBL/GenBank/DDBJ whole genome shotgun (WGS) entry which is preliminary data.</text>
</comment>
<evidence type="ECO:0000256" key="6">
    <source>
        <dbReference type="ARBA" id="ARBA00022679"/>
    </source>
</evidence>
<dbReference type="Proteomes" id="UP001499988">
    <property type="component" value="Unassembled WGS sequence"/>
</dbReference>
<dbReference type="Gene3D" id="3.10.520.10">
    <property type="entry name" value="ApbE-like domains"/>
    <property type="match status" value="1"/>
</dbReference>
<comment type="catalytic activity">
    <reaction evidence="11 12">
        <text>L-threonyl-[protein] + FAD = FMN-L-threonyl-[protein] + AMP + H(+)</text>
        <dbReference type="Rhea" id="RHEA:36847"/>
        <dbReference type="Rhea" id="RHEA-COMP:11060"/>
        <dbReference type="Rhea" id="RHEA-COMP:11061"/>
        <dbReference type="ChEBI" id="CHEBI:15378"/>
        <dbReference type="ChEBI" id="CHEBI:30013"/>
        <dbReference type="ChEBI" id="CHEBI:57692"/>
        <dbReference type="ChEBI" id="CHEBI:74257"/>
        <dbReference type="ChEBI" id="CHEBI:456215"/>
        <dbReference type="EC" id="2.7.1.180"/>
    </reaction>
</comment>
<evidence type="ECO:0000256" key="12">
    <source>
        <dbReference type="PIRNR" id="PIRNR006268"/>
    </source>
</evidence>
<evidence type="ECO:0000256" key="10">
    <source>
        <dbReference type="ARBA" id="ARBA00031306"/>
    </source>
</evidence>
<evidence type="ECO:0000313" key="14">
    <source>
        <dbReference type="Proteomes" id="UP001499988"/>
    </source>
</evidence>
<evidence type="ECO:0000313" key="13">
    <source>
        <dbReference type="EMBL" id="GAA4878003.1"/>
    </source>
</evidence>
<evidence type="ECO:0000256" key="1">
    <source>
        <dbReference type="ARBA" id="ARBA00001946"/>
    </source>
</evidence>
<reference evidence="14" key="1">
    <citation type="journal article" date="2019" name="Int. J. Syst. Evol. Microbiol.">
        <title>The Global Catalogue of Microorganisms (GCM) 10K type strain sequencing project: providing services to taxonomists for standard genome sequencing and annotation.</title>
        <authorList>
            <consortium name="The Broad Institute Genomics Platform"/>
            <consortium name="The Broad Institute Genome Sequencing Center for Infectious Disease"/>
            <person name="Wu L."/>
            <person name="Ma J."/>
        </authorList>
    </citation>
    <scope>NUCLEOTIDE SEQUENCE [LARGE SCALE GENOMIC DNA]</scope>
    <source>
        <strain evidence="14">JCM 18401</strain>
    </source>
</reference>
<evidence type="ECO:0000256" key="3">
    <source>
        <dbReference type="ARBA" id="ARBA00011955"/>
    </source>
</evidence>
<comment type="cofactor">
    <cofactor evidence="1">
        <name>Mg(2+)</name>
        <dbReference type="ChEBI" id="CHEBI:18420"/>
    </cofactor>
</comment>
<evidence type="ECO:0000256" key="7">
    <source>
        <dbReference type="ARBA" id="ARBA00022723"/>
    </source>
</evidence>
<dbReference type="PANTHER" id="PTHR30040:SF2">
    <property type="entry name" value="FAD:PROTEIN FMN TRANSFERASE"/>
    <property type="match status" value="1"/>
</dbReference>
<gene>
    <name evidence="13" type="ORF">GCM10023333_09210</name>
</gene>
<proteinExistence type="inferred from homology"/>
<dbReference type="PIRSF" id="PIRSF006268">
    <property type="entry name" value="ApbE"/>
    <property type="match status" value="1"/>
</dbReference>
<dbReference type="Pfam" id="PF02424">
    <property type="entry name" value="ApbE"/>
    <property type="match status" value="1"/>
</dbReference>
<organism evidence="13 14">
    <name type="scientific">Ferrimonas pelagia</name>
    <dbReference type="NCBI Taxonomy" id="1177826"/>
    <lineage>
        <taxon>Bacteria</taxon>
        <taxon>Pseudomonadati</taxon>
        <taxon>Pseudomonadota</taxon>
        <taxon>Gammaproteobacteria</taxon>
        <taxon>Alteromonadales</taxon>
        <taxon>Ferrimonadaceae</taxon>
        <taxon>Ferrimonas</taxon>
    </lineage>
</organism>
<keyword evidence="8 12" id="KW-0274">FAD</keyword>
<keyword evidence="9 12" id="KW-0460">Magnesium</keyword>
<dbReference type="InterPro" id="IPR024932">
    <property type="entry name" value="ApbE"/>
</dbReference>
<keyword evidence="6 12" id="KW-0808">Transferase</keyword>
<evidence type="ECO:0000256" key="4">
    <source>
        <dbReference type="ARBA" id="ARBA00016337"/>
    </source>
</evidence>
<protein>
    <recommendedName>
        <fullName evidence="4 12">FAD:protein FMN transferase</fullName>
        <ecNumber evidence="3 12">2.7.1.180</ecNumber>
    </recommendedName>
    <alternativeName>
        <fullName evidence="10 12">Flavin transferase</fullName>
    </alternativeName>
</protein>
<dbReference type="EMBL" id="BAABJZ010000012">
    <property type="protein sequence ID" value="GAA4878003.1"/>
    <property type="molecule type" value="Genomic_DNA"/>
</dbReference>
<keyword evidence="14" id="KW-1185">Reference proteome</keyword>
<evidence type="ECO:0000256" key="8">
    <source>
        <dbReference type="ARBA" id="ARBA00022827"/>
    </source>
</evidence>
<dbReference type="InterPro" id="IPR003374">
    <property type="entry name" value="ApbE-like_sf"/>
</dbReference>
<evidence type="ECO:0000256" key="11">
    <source>
        <dbReference type="ARBA" id="ARBA00048540"/>
    </source>
</evidence>
<evidence type="ECO:0000256" key="9">
    <source>
        <dbReference type="ARBA" id="ARBA00022842"/>
    </source>
</evidence>